<evidence type="ECO:0000313" key="2">
    <source>
        <dbReference type="EMBL" id="TMW62981.1"/>
    </source>
</evidence>
<organism evidence="2 3">
    <name type="scientific">Pythium oligandrum</name>
    <name type="common">Mycoparasitic fungus</name>
    <dbReference type="NCBI Taxonomy" id="41045"/>
    <lineage>
        <taxon>Eukaryota</taxon>
        <taxon>Sar</taxon>
        <taxon>Stramenopiles</taxon>
        <taxon>Oomycota</taxon>
        <taxon>Peronosporomycetes</taxon>
        <taxon>Pythiales</taxon>
        <taxon>Pythiaceae</taxon>
        <taxon>Pythium</taxon>
    </lineage>
</organism>
<accession>A0A8K1CHP3</accession>
<comment type="caution">
    <text evidence="2">The sequence shown here is derived from an EMBL/GenBank/DDBJ whole genome shotgun (WGS) entry which is preliminary data.</text>
</comment>
<name>A0A8K1CHP3_PYTOL</name>
<dbReference type="Proteomes" id="UP000794436">
    <property type="component" value="Unassembled WGS sequence"/>
</dbReference>
<dbReference type="EMBL" id="SPLM01000073">
    <property type="protein sequence ID" value="TMW62981.1"/>
    <property type="molecule type" value="Genomic_DNA"/>
</dbReference>
<dbReference type="CDD" id="cd00038">
    <property type="entry name" value="CAP_ED"/>
    <property type="match status" value="1"/>
</dbReference>
<dbReference type="InterPro" id="IPR014710">
    <property type="entry name" value="RmlC-like_jellyroll"/>
</dbReference>
<dbReference type="Gene3D" id="2.60.120.10">
    <property type="entry name" value="Jelly Rolls"/>
    <property type="match status" value="1"/>
</dbReference>
<dbReference type="InterPro" id="IPR038351">
    <property type="entry name" value="MCD_N_sf"/>
</dbReference>
<dbReference type="GO" id="GO:2001294">
    <property type="term" value="P:malonyl-CoA catabolic process"/>
    <property type="evidence" value="ECO:0007669"/>
    <property type="project" value="TreeGrafter"/>
</dbReference>
<dbReference type="InterPro" id="IPR038917">
    <property type="entry name" value="Malonyl_CoA_deC"/>
</dbReference>
<dbReference type="Pfam" id="PF05292">
    <property type="entry name" value="MCD"/>
    <property type="match status" value="1"/>
</dbReference>
<dbReference type="GO" id="GO:0006085">
    <property type="term" value="P:acetyl-CoA biosynthetic process"/>
    <property type="evidence" value="ECO:0007669"/>
    <property type="project" value="TreeGrafter"/>
</dbReference>
<keyword evidence="3" id="KW-1185">Reference proteome</keyword>
<reference evidence="2" key="1">
    <citation type="submission" date="2019-03" db="EMBL/GenBank/DDBJ databases">
        <title>Long read genome sequence of the mycoparasitic Pythium oligandrum ATCC 38472 isolated from sugarbeet rhizosphere.</title>
        <authorList>
            <person name="Gaulin E."/>
        </authorList>
    </citation>
    <scope>NUCLEOTIDE SEQUENCE</scope>
    <source>
        <strain evidence="2">ATCC 38472_TT</strain>
    </source>
</reference>
<dbReference type="Pfam" id="PF00027">
    <property type="entry name" value="cNMP_binding"/>
    <property type="match status" value="1"/>
</dbReference>
<dbReference type="InterPro" id="IPR000595">
    <property type="entry name" value="cNMP-bd_dom"/>
</dbReference>
<dbReference type="SUPFAM" id="SSF51206">
    <property type="entry name" value="cAMP-binding domain-like"/>
    <property type="match status" value="1"/>
</dbReference>
<dbReference type="InterPro" id="IPR007956">
    <property type="entry name" value="Malonyl_CoA_deC_C"/>
</dbReference>
<proteinExistence type="predicted"/>
<gene>
    <name evidence="2" type="ORF">Poli38472_005599</name>
</gene>
<dbReference type="PROSITE" id="PS50042">
    <property type="entry name" value="CNMP_BINDING_3"/>
    <property type="match status" value="1"/>
</dbReference>
<evidence type="ECO:0000313" key="3">
    <source>
        <dbReference type="Proteomes" id="UP000794436"/>
    </source>
</evidence>
<dbReference type="InterPro" id="IPR042303">
    <property type="entry name" value="Malonyl_CoA_deC_C_sf"/>
</dbReference>
<dbReference type="InterPro" id="IPR018490">
    <property type="entry name" value="cNMP-bd_dom_sf"/>
</dbReference>
<dbReference type="PANTHER" id="PTHR28641:SF1">
    <property type="entry name" value="MALONYL-COA DECARBOXYLASE, MITOCHONDRIAL"/>
    <property type="match status" value="1"/>
</dbReference>
<dbReference type="OrthoDB" id="426718at2759"/>
<dbReference type="Gene3D" id="3.40.630.150">
    <property type="entry name" value="Malonyl-CoA decarboxylase, catalytic domain"/>
    <property type="match status" value="1"/>
</dbReference>
<dbReference type="GO" id="GO:0005759">
    <property type="term" value="C:mitochondrial matrix"/>
    <property type="evidence" value="ECO:0007669"/>
    <property type="project" value="TreeGrafter"/>
</dbReference>
<feature type="domain" description="Cyclic nucleotide-binding" evidence="1">
    <location>
        <begin position="518"/>
        <end position="597"/>
    </location>
</feature>
<dbReference type="PANTHER" id="PTHR28641">
    <property type="match status" value="1"/>
</dbReference>
<dbReference type="AlphaFoldDB" id="A0A8K1CHP3"/>
<sequence>MAMMATAFEGSDAWIEAQRVHQRLKREQKALQRASTKIVVPFDREKFTEQVKDILDLDENAGFVIGLKRRRDFVTKLCEDYVHFTEAQKLELVLALAVDLGLQDLSLMVKSLPSLPRTHLVLNVLAAALGFSRKNEPNISKSIKRGLVPVPEQFFLLVGSVPLGPKFLLKLRVDLSYLLRKYAAELPKETVGALEYLDMVMRDLFAAQAGMRFRRIDMSSEKTVSFVLKHERVHAIRNWLDLKRRIAGPNRFSFGIFHLHMPYAPLVFVQVLVSDHLCAHIDPILNEDGPIIENPSHIIFYSISNANPGLRELNTASHLLFLTIERMSQLYPQCHTAATLSPVPGFGPWLRASLERPEYFRTFLTEQDTRRIWSRFSVHPSHLARWLLKRLSTRDWHLDAAFTETLRDSLVAACARYVLFERNGDKMLNSVANFHLQNGAQVEQVNFVADPSSDGIKSALGMMINYRYCMNSIDSTSVSYRSTCAAAASPATARLVWPHGHVILDEMDKFKQQRNMPLFARVYRAGQTICVRGTLPTDVYFICSGRIRVSSAHPYYLVEGAVYGHHELLNKEPVPYTLKAEVETHLIHLHKEDLEFLKRESSVLDEYARMDVRQRHQFEQERRTATHAVSRL</sequence>
<dbReference type="GO" id="GO:0006633">
    <property type="term" value="P:fatty acid biosynthetic process"/>
    <property type="evidence" value="ECO:0007669"/>
    <property type="project" value="InterPro"/>
</dbReference>
<evidence type="ECO:0000259" key="1">
    <source>
        <dbReference type="PROSITE" id="PS50042"/>
    </source>
</evidence>
<dbReference type="GO" id="GO:0050080">
    <property type="term" value="F:malonyl-CoA decarboxylase activity"/>
    <property type="evidence" value="ECO:0007669"/>
    <property type="project" value="InterPro"/>
</dbReference>
<dbReference type="GO" id="GO:0005782">
    <property type="term" value="C:peroxisomal matrix"/>
    <property type="evidence" value="ECO:0007669"/>
    <property type="project" value="TreeGrafter"/>
</dbReference>
<protein>
    <recommendedName>
        <fullName evidence="1">Cyclic nucleotide-binding domain-containing protein</fullName>
    </recommendedName>
</protein>
<dbReference type="Gene3D" id="1.20.140.90">
    <property type="entry name" value="Malonyl-CoA decarboxylase, oligemerization domain"/>
    <property type="match status" value="1"/>
</dbReference>